<evidence type="ECO:0000256" key="5">
    <source>
        <dbReference type="ARBA" id="ARBA00023315"/>
    </source>
</evidence>
<dbReference type="PANTHER" id="PTHR36174:SF1">
    <property type="entry name" value="LIPID II:GLYCINE GLYCYLTRANSFERASE"/>
    <property type="match status" value="1"/>
</dbReference>
<evidence type="ECO:0000256" key="2">
    <source>
        <dbReference type="ARBA" id="ARBA00022679"/>
    </source>
</evidence>
<dbReference type="InterPro" id="IPR016181">
    <property type="entry name" value="Acyl_CoA_acyltransferase"/>
</dbReference>
<name>A0A1U7N2X8_9CYAN</name>
<feature type="domain" description="BioF2-like acetyltransferase" evidence="7">
    <location>
        <begin position="158"/>
        <end position="293"/>
    </location>
</feature>
<keyword evidence="3" id="KW-0133">Cell shape</keyword>
<reference evidence="8 9" key="1">
    <citation type="submission" date="2016-10" db="EMBL/GenBank/DDBJ databases">
        <title>Comparative genomics uncovers the prolific and rare metabolic potential of the cyanobacterial genus Moorea.</title>
        <authorList>
            <person name="Leao T."/>
            <person name="Castelao G."/>
            <person name="Korobeynikov A."/>
            <person name="Monroe E.A."/>
            <person name="Podell S."/>
            <person name="Glukhov E."/>
            <person name="Allen E."/>
            <person name="Gerwick W.H."/>
            <person name="Gerwick L."/>
        </authorList>
    </citation>
    <scope>NUCLEOTIDE SEQUENCE [LARGE SCALE GENOMIC DNA]</scope>
    <source>
        <strain evidence="8 9">PNG5-198</strain>
    </source>
</reference>
<gene>
    <name evidence="8" type="ORF">BJP37_15800</name>
</gene>
<protein>
    <submittedName>
        <fullName evidence="8">Methicillin resistance protein</fullName>
    </submittedName>
</protein>
<dbReference type="GO" id="GO:0016755">
    <property type="term" value="F:aminoacyltransferase activity"/>
    <property type="evidence" value="ECO:0007669"/>
    <property type="project" value="InterPro"/>
</dbReference>
<keyword evidence="5" id="KW-0012">Acyltransferase</keyword>
<keyword evidence="2" id="KW-0808">Transferase</keyword>
<keyword evidence="9" id="KW-1185">Reference proteome</keyword>
<keyword evidence="6" id="KW-0961">Cell wall biogenesis/degradation</keyword>
<comment type="similarity">
    <text evidence="1">Belongs to the FemABX family.</text>
</comment>
<dbReference type="InterPro" id="IPR050644">
    <property type="entry name" value="PG_Glycine_Bridge_Synth"/>
</dbReference>
<dbReference type="RefSeq" id="WP_075900373.1">
    <property type="nucleotide sequence ID" value="NZ_MKZS01000001.1"/>
</dbReference>
<proteinExistence type="inferred from homology"/>
<dbReference type="InterPro" id="IPR038740">
    <property type="entry name" value="BioF2-like_GNAT_dom"/>
</dbReference>
<keyword evidence="4" id="KW-0573">Peptidoglycan synthesis</keyword>
<accession>A0A1U7N2X8</accession>
<evidence type="ECO:0000256" key="6">
    <source>
        <dbReference type="ARBA" id="ARBA00023316"/>
    </source>
</evidence>
<dbReference type="PANTHER" id="PTHR36174">
    <property type="entry name" value="LIPID II:GLYCINE GLYCYLTRANSFERASE"/>
    <property type="match status" value="1"/>
</dbReference>
<dbReference type="GO" id="GO:0071555">
    <property type="term" value="P:cell wall organization"/>
    <property type="evidence" value="ECO:0007669"/>
    <property type="project" value="UniProtKB-KW"/>
</dbReference>
<dbReference type="Pfam" id="PF13480">
    <property type="entry name" value="Acetyltransf_6"/>
    <property type="match status" value="1"/>
</dbReference>
<dbReference type="SUPFAM" id="SSF55729">
    <property type="entry name" value="Acyl-CoA N-acyltransferases (Nat)"/>
    <property type="match status" value="1"/>
</dbReference>
<evidence type="ECO:0000259" key="7">
    <source>
        <dbReference type="Pfam" id="PF13480"/>
    </source>
</evidence>
<comment type="caution">
    <text evidence="8">The sequence shown here is derived from an EMBL/GenBank/DDBJ whole genome shotgun (WGS) entry which is preliminary data.</text>
</comment>
<organism evidence="8 9">
    <name type="scientific">Moorena bouillonii PNG</name>
    <dbReference type="NCBI Taxonomy" id="568701"/>
    <lineage>
        <taxon>Bacteria</taxon>
        <taxon>Bacillati</taxon>
        <taxon>Cyanobacteriota</taxon>
        <taxon>Cyanophyceae</taxon>
        <taxon>Coleofasciculales</taxon>
        <taxon>Coleofasciculaceae</taxon>
        <taxon>Moorena</taxon>
    </lineage>
</organism>
<dbReference type="InterPro" id="IPR003447">
    <property type="entry name" value="FEMABX"/>
</dbReference>
<evidence type="ECO:0000256" key="3">
    <source>
        <dbReference type="ARBA" id="ARBA00022960"/>
    </source>
</evidence>
<dbReference type="GO" id="GO:0008360">
    <property type="term" value="P:regulation of cell shape"/>
    <property type="evidence" value="ECO:0007669"/>
    <property type="project" value="UniProtKB-KW"/>
</dbReference>
<dbReference type="EMBL" id="MKZS01000001">
    <property type="protein sequence ID" value="OLT60274.1"/>
    <property type="molecule type" value="Genomic_DNA"/>
</dbReference>
<dbReference type="GO" id="GO:0009252">
    <property type="term" value="P:peptidoglycan biosynthetic process"/>
    <property type="evidence" value="ECO:0007669"/>
    <property type="project" value="UniProtKB-KW"/>
</dbReference>
<dbReference type="Gene3D" id="3.40.630.30">
    <property type="match status" value="1"/>
</dbReference>
<evidence type="ECO:0000313" key="9">
    <source>
        <dbReference type="Proteomes" id="UP000186657"/>
    </source>
</evidence>
<evidence type="ECO:0000313" key="8">
    <source>
        <dbReference type="EMBL" id="OLT60274.1"/>
    </source>
</evidence>
<dbReference type="PROSITE" id="PS51191">
    <property type="entry name" value="FEMABX"/>
    <property type="match status" value="1"/>
</dbReference>
<sequence>MSISITRIRTATADEWDLIWQECDYATYFHSREWAEIWNVYTKGKMRPEPKLILFSDGKKALLPLSSQKRFKGLGKQYISSPAGTFGGWICVDQLDVKHANLLVDFLSNKLGNLYWRMNPYDQLALKLGLINSQDDETHTIKLQVEFEAIYKKWSRGHKSATKKAKKAGFLVKTASTLDDWSHYYQVYEDSLRRWGDKASSKYEWELFNDIFQRHSANTKLWLAIYQEQVVSGILCFYAKKHVVYWHGATLEDFFHLRPVNLLMYESIKDACEQKYDCFDFNPSGGHEGVKEFKQRFGSEALSCPIVTAEDSITRVLAAVKSKLR</sequence>
<dbReference type="AlphaFoldDB" id="A0A1U7N2X8"/>
<evidence type="ECO:0000256" key="4">
    <source>
        <dbReference type="ARBA" id="ARBA00022984"/>
    </source>
</evidence>
<evidence type="ECO:0000256" key="1">
    <source>
        <dbReference type="ARBA" id="ARBA00009943"/>
    </source>
</evidence>
<dbReference type="Proteomes" id="UP000186657">
    <property type="component" value="Unassembled WGS sequence"/>
</dbReference>